<keyword evidence="1" id="KW-0812">Transmembrane</keyword>
<evidence type="ECO:0000313" key="2">
    <source>
        <dbReference type="EMBL" id="SET67129.1"/>
    </source>
</evidence>
<keyword evidence="1" id="KW-1133">Transmembrane helix</keyword>
<dbReference type="EMBL" id="LT630003">
    <property type="protein sequence ID" value="SET67129.1"/>
    <property type="molecule type" value="Genomic_DNA"/>
</dbReference>
<reference evidence="2 3" key="1">
    <citation type="submission" date="2016-10" db="EMBL/GenBank/DDBJ databases">
        <authorList>
            <person name="Varghese N."/>
            <person name="Submissions S."/>
        </authorList>
    </citation>
    <scope>NUCLEOTIDE SEQUENCE [LARGE SCALE GENOMIC DNA]</scope>
    <source>
        <strain evidence="2 3">ATCC 19403</strain>
    </source>
</reference>
<sequence length="171" mass="18668">MKQADFTPCLCVPYNIVQLKKERCYICVVFSEDVEIIADSAVDVADAADAADVVISAIVIVKMNAIVMNVKKKEEEHSVLDSEQDVMIHGATAAGVTAIVTVTVTVTVIVTAIVIVILDVILKIFANRDYRSGGLYINSGLRFYINIRLQDYFNRSGKITDTISGNGAYTE</sequence>
<dbReference type="Proteomes" id="UP000198970">
    <property type="component" value="Chromosome I"/>
</dbReference>
<proteinExistence type="predicted"/>
<evidence type="ECO:0000313" key="3">
    <source>
        <dbReference type="Proteomes" id="UP000198970"/>
    </source>
</evidence>
<evidence type="ECO:0000256" key="1">
    <source>
        <dbReference type="SAM" id="Phobius"/>
    </source>
</evidence>
<name>A0ABY1C4Y5_9FIRM</name>
<keyword evidence="3" id="KW-1185">Reference proteome</keyword>
<keyword evidence="1" id="KW-0472">Membrane</keyword>
<feature type="transmembrane region" description="Helical" evidence="1">
    <location>
        <begin position="96"/>
        <end position="122"/>
    </location>
</feature>
<organism evidence="2 3">
    <name type="scientific">Lacrimispora sphenoides JCM 1415</name>
    <dbReference type="NCBI Taxonomy" id="1297793"/>
    <lineage>
        <taxon>Bacteria</taxon>
        <taxon>Bacillati</taxon>
        <taxon>Bacillota</taxon>
        <taxon>Clostridia</taxon>
        <taxon>Lachnospirales</taxon>
        <taxon>Lachnospiraceae</taxon>
        <taxon>Lacrimispora</taxon>
    </lineage>
</organism>
<accession>A0ABY1C4Y5</accession>
<protein>
    <submittedName>
        <fullName evidence="2">Uncharacterized protein</fullName>
    </submittedName>
</protein>
<gene>
    <name evidence="2" type="ORF">SAMN02745906_1018</name>
</gene>